<dbReference type="PANTHER" id="PTHR21422:SF9">
    <property type="entry name" value="RAB3 GTPASE-ACTIVATING PROTEIN CATALYTIC SUBUNIT"/>
    <property type="match status" value="1"/>
</dbReference>
<evidence type="ECO:0000256" key="9">
    <source>
        <dbReference type="ARBA" id="ARBA00023034"/>
    </source>
</evidence>
<evidence type="ECO:0000256" key="2">
    <source>
        <dbReference type="ARBA" id="ARBA00004240"/>
    </source>
</evidence>
<feature type="domain" description="Rab3GAP catalytic subunit C-terminal" evidence="11">
    <location>
        <begin position="223"/>
        <end position="416"/>
    </location>
</feature>
<evidence type="ECO:0000256" key="3">
    <source>
        <dbReference type="ARBA" id="ARBA00004496"/>
    </source>
</evidence>
<reference evidence="12" key="1">
    <citation type="journal article" date="2016" name="Sci. Rep.">
        <title>Molecular characterization of firefly nuptial gifts: a multi-omics approach sheds light on postcopulatory sexual selection.</title>
        <authorList>
            <person name="Al-Wathiqui N."/>
            <person name="Fallon T.R."/>
            <person name="South A."/>
            <person name="Weng J.K."/>
            <person name="Lewis S.M."/>
        </authorList>
    </citation>
    <scope>NUCLEOTIDE SEQUENCE</scope>
</reference>
<keyword evidence="6" id="KW-0343">GTPase activation</keyword>
<evidence type="ECO:0000259" key="10">
    <source>
        <dbReference type="Pfam" id="PF13890"/>
    </source>
</evidence>
<evidence type="ECO:0000313" key="12">
    <source>
        <dbReference type="EMBL" id="JAV62762.1"/>
    </source>
</evidence>
<dbReference type="Pfam" id="PF19533">
    <property type="entry name" value="Rab3-GAP_cat_C"/>
    <property type="match status" value="1"/>
</dbReference>
<keyword evidence="7" id="KW-0963">Cytoplasm</keyword>
<dbReference type="GO" id="GO:0005794">
    <property type="term" value="C:Golgi apparatus"/>
    <property type="evidence" value="ECO:0007669"/>
    <property type="project" value="UniProtKB-SubCell"/>
</dbReference>
<keyword evidence="9" id="KW-0333">Golgi apparatus</keyword>
<dbReference type="PANTHER" id="PTHR21422">
    <property type="entry name" value="RAB3 GTPASE-ACTIVATING PROTEIN CATALYTIC SUBUNIT"/>
    <property type="match status" value="1"/>
</dbReference>
<evidence type="ECO:0000256" key="8">
    <source>
        <dbReference type="ARBA" id="ARBA00022824"/>
    </source>
</evidence>
<evidence type="ECO:0000256" key="6">
    <source>
        <dbReference type="ARBA" id="ARBA00022468"/>
    </source>
</evidence>
<proteinExistence type="inferred from homology"/>
<evidence type="ECO:0000259" key="11">
    <source>
        <dbReference type="Pfam" id="PF19533"/>
    </source>
</evidence>
<dbReference type="InterPro" id="IPR045698">
    <property type="entry name" value="Rab3GAP1_C"/>
</dbReference>
<dbReference type="GO" id="GO:0005783">
    <property type="term" value="C:endoplasmic reticulum"/>
    <property type="evidence" value="ECO:0007669"/>
    <property type="project" value="UniProtKB-SubCell"/>
</dbReference>
<evidence type="ECO:0000256" key="4">
    <source>
        <dbReference type="ARBA" id="ARBA00008856"/>
    </source>
</evidence>
<protein>
    <recommendedName>
        <fullName evidence="5">Rab3 GTPase-activating protein catalytic subunit</fullName>
    </recommendedName>
</protein>
<evidence type="ECO:0000256" key="7">
    <source>
        <dbReference type="ARBA" id="ARBA00022490"/>
    </source>
</evidence>
<dbReference type="GO" id="GO:0005096">
    <property type="term" value="F:GTPase activator activity"/>
    <property type="evidence" value="ECO:0007669"/>
    <property type="project" value="UniProtKB-KW"/>
</dbReference>
<comment type="similarity">
    <text evidence="4">Belongs to the Rab3-GAP catalytic subunit family.</text>
</comment>
<sequence>MLNCCIERKRSREMRETEPSVSKYVDANSSTDDEEFYDCTSDKVEEEDTRRKTKHALWNQPVGRLGKFENLKLIKLGDPLYIPITQDPVPKTEDQLQEDTDILLQLGSDAQGSELRAKMMSASLLSDMESFKAANPGSILEDFIRWYSPRDWIEEDGLDQWGQKMGHLSARMLIADNPWVQMWQSAKPVPANRQKRLFDDTREAEKVLHFLDSRTFAQIIEMLFPILAHAAICRLYDECEQVSPVLPSAHKSLQQAIRLVQKISRDDQITERLCGALIQQIAALELSISQANSLLYKFNPAGGCDETVYVFTEKLLNGCEVEIEDASKSNIGSRLTSMFTEAQRLANMILTEHSGGSAENNSTGNIIFPQANEREFVMRVAAVRPASYSKKSPQFLRAILSKSEFRLAGAFSEDIVYF</sequence>
<accession>A0A1Y1KMY4</accession>
<comment type="subcellular location">
    <subcellularLocation>
        <location evidence="3">Cytoplasm</location>
    </subcellularLocation>
    <subcellularLocation>
        <location evidence="2">Endoplasmic reticulum</location>
    </subcellularLocation>
    <subcellularLocation>
        <location evidence="1">Golgi apparatus</location>
        <location evidence="1">cis-Golgi network</location>
    </subcellularLocation>
</comment>
<dbReference type="InterPro" id="IPR045700">
    <property type="entry name" value="Rab3GAP1"/>
</dbReference>
<dbReference type="AlphaFoldDB" id="A0A1Y1KMY4"/>
<evidence type="ECO:0000256" key="1">
    <source>
        <dbReference type="ARBA" id="ARBA00004222"/>
    </source>
</evidence>
<name>A0A1Y1KMY4_PHOPY</name>
<feature type="domain" description="Rab3GAP catalytic subunit conserved" evidence="10">
    <location>
        <begin position="59"/>
        <end position="211"/>
    </location>
</feature>
<dbReference type="InterPro" id="IPR026147">
    <property type="entry name" value="Rab3GAP1_conserved"/>
</dbReference>
<dbReference type="EMBL" id="GEZM01078341">
    <property type="protein sequence ID" value="JAV62762.1"/>
    <property type="molecule type" value="Transcribed_RNA"/>
</dbReference>
<organism evidence="12">
    <name type="scientific">Photinus pyralis</name>
    <name type="common">Common eastern firefly</name>
    <name type="synonym">Lampyris pyralis</name>
    <dbReference type="NCBI Taxonomy" id="7054"/>
    <lineage>
        <taxon>Eukaryota</taxon>
        <taxon>Metazoa</taxon>
        <taxon>Ecdysozoa</taxon>
        <taxon>Arthropoda</taxon>
        <taxon>Hexapoda</taxon>
        <taxon>Insecta</taxon>
        <taxon>Pterygota</taxon>
        <taxon>Neoptera</taxon>
        <taxon>Endopterygota</taxon>
        <taxon>Coleoptera</taxon>
        <taxon>Polyphaga</taxon>
        <taxon>Elateriformia</taxon>
        <taxon>Elateroidea</taxon>
        <taxon>Lampyridae</taxon>
        <taxon>Lampyrinae</taxon>
        <taxon>Photinus</taxon>
    </lineage>
</organism>
<dbReference type="Pfam" id="PF13890">
    <property type="entry name" value="Rab3-GTPase_cat"/>
    <property type="match status" value="1"/>
</dbReference>
<keyword evidence="8" id="KW-0256">Endoplasmic reticulum</keyword>
<evidence type="ECO:0000256" key="5">
    <source>
        <dbReference type="ARBA" id="ARBA00015817"/>
    </source>
</evidence>